<reference evidence="2" key="1">
    <citation type="journal article" date="2020" name="mSystems">
        <title>Genome- and Community-Level Interaction Insights into Carbon Utilization and Element Cycling Functions of Hydrothermarchaeota in Hydrothermal Sediment.</title>
        <authorList>
            <person name="Zhou Z."/>
            <person name="Liu Y."/>
            <person name="Xu W."/>
            <person name="Pan J."/>
            <person name="Luo Z.H."/>
            <person name="Li M."/>
        </authorList>
    </citation>
    <scope>NUCLEOTIDE SEQUENCE [LARGE SCALE GENOMIC DNA]</scope>
    <source>
        <strain evidence="2">SpSt-402</strain>
    </source>
</reference>
<dbReference type="AlphaFoldDB" id="A0A832H5W2"/>
<dbReference type="Pfam" id="PF01965">
    <property type="entry name" value="DJ-1_PfpI"/>
    <property type="match status" value="1"/>
</dbReference>
<name>A0A832H5W2_9CYAN</name>
<feature type="domain" description="DJ-1/PfpI" evidence="1">
    <location>
        <begin position="2"/>
        <end position="167"/>
    </location>
</feature>
<proteinExistence type="predicted"/>
<gene>
    <name evidence="2" type="ORF">ENR47_11040</name>
</gene>
<protein>
    <submittedName>
        <fullName evidence="2">DJ-1/PfpI family protein</fullName>
    </submittedName>
</protein>
<sequence>MKVAFVVYTPMTTLDFVGVYDPITRLQTMGFIPELTWEICAIADSVCDSHGLGIVPTQINQPLDSFDVLIIPGGVTPLVYELTKDLQLIEWLQTATNCPLKVSVCTGSLLLGAAGFLTGKKATTHPNAYHLLEAFCDVVTDQRVVDAGDVITARGVTASIDLGLYLCKKFAGMDATQKIRAMMDYPYEDVRSITS</sequence>
<evidence type="ECO:0000313" key="2">
    <source>
        <dbReference type="EMBL" id="HGW94801.1"/>
    </source>
</evidence>
<organism evidence="2">
    <name type="scientific">Oscillatoriales cyanobacterium SpSt-402</name>
    <dbReference type="NCBI Taxonomy" id="2282168"/>
    <lineage>
        <taxon>Bacteria</taxon>
        <taxon>Bacillati</taxon>
        <taxon>Cyanobacteriota</taxon>
        <taxon>Cyanophyceae</taxon>
        <taxon>Oscillatoriophycideae</taxon>
        <taxon>Oscillatoriales</taxon>
    </lineage>
</organism>
<dbReference type="SUPFAM" id="SSF52317">
    <property type="entry name" value="Class I glutamine amidotransferase-like"/>
    <property type="match status" value="1"/>
</dbReference>
<dbReference type="PANTHER" id="PTHR43130:SF3">
    <property type="entry name" value="HTH-TYPE TRANSCRIPTIONAL REGULATOR RV1931C"/>
    <property type="match status" value="1"/>
</dbReference>
<comment type="caution">
    <text evidence="2">The sequence shown here is derived from an EMBL/GenBank/DDBJ whole genome shotgun (WGS) entry which is preliminary data.</text>
</comment>
<evidence type="ECO:0000259" key="1">
    <source>
        <dbReference type="Pfam" id="PF01965"/>
    </source>
</evidence>
<dbReference type="PANTHER" id="PTHR43130">
    <property type="entry name" value="ARAC-FAMILY TRANSCRIPTIONAL REGULATOR"/>
    <property type="match status" value="1"/>
</dbReference>
<dbReference type="InterPro" id="IPR002818">
    <property type="entry name" value="DJ-1/PfpI"/>
</dbReference>
<dbReference type="InterPro" id="IPR052158">
    <property type="entry name" value="INH-QAR"/>
</dbReference>
<dbReference type="InterPro" id="IPR029062">
    <property type="entry name" value="Class_I_gatase-like"/>
</dbReference>
<accession>A0A832H5W2</accession>
<dbReference type="EMBL" id="DSRD01000684">
    <property type="protein sequence ID" value="HGW94801.1"/>
    <property type="molecule type" value="Genomic_DNA"/>
</dbReference>
<dbReference type="Gene3D" id="3.40.50.880">
    <property type="match status" value="1"/>
</dbReference>